<dbReference type="InterPro" id="IPR037257">
    <property type="entry name" value="T2SS_E_N_sf"/>
</dbReference>
<sequence>MSSIEDSQLHRFVSSAGLVAKKDLLAAEQSAESSGRSLAEALLSLGYLSEDDMRRIEAYILGIPFVTLDPHAIDFSVLTLIPEPIARDHNIVAYKKTDGAIEVAMLSIADLSVIEFVAKKNGVRLLPRLTSTESIRGALLKYQKQLKSQFGDIIASAVKEISNEYSDKEVTDAMLQKLGTDPASARMVDALLRHALLGEATDIHIEPPEREILIRYRIDGILRDSLTLPRYVDMALVSRLKTLARIDPANRRSPQDGRFKMEIDGQKISVRVSTLPVFQGEKVTLRLVRENRSGFTLEGIGFHGLPLERVYGALRQKSGLILIGGPAGSGRTTTLYTLLDLLNTPSLSIATIENPIEYQMPRISQTEVKEDAGLTYDAGLRAILRSDADIVAIGEINDKETADLAVRAAETGTLVLATVNADGAADAVSKLLLLGVDPARFANAFSLAIGQRLCRALTKEKEAYTLKTADREALSTKADLDTVMMHLKEEGVLNGAATWTAVPFYQPKPDVSEEDTYQGRFALHEIMPNSKAVRSIIEEGRSSAELLTAARREGMLTLLEDGLYKAARGATSIEEVKRVLER</sequence>
<dbReference type="InterPro" id="IPR027417">
    <property type="entry name" value="P-loop_NTPase"/>
</dbReference>
<dbReference type="Proteomes" id="UP000177395">
    <property type="component" value="Unassembled WGS sequence"/>
</dbReference>
<comment type="similarity">
    <text evidence="1">Belongs to the GSP E family.</text>
</comment>
<dbReference type="SUPFAM" id="SSF52540">
    <property type="entry name" value="P-loop containing nucleoside triphosphate hydrolases"/>
    <property type="match status" value="1"/>
</dbReference>
<evidence type="ECO:0000256" key="3">
    <source>
        <dbReference type="ARBA" id="ARBA00022840"/>
    </source>
</evidence>
<evidence type="ECO:0000313" key="7">
    <source>
        <dbReference type="Proteomes" id="UP000177395"/>
    </source>
</evidence>
<evidence type="ECO:0000256" key="2">
    <source>
        <dbReference type="ARBA" id="ARBA00022741"/>
    </source>
</evidence>
<evidence type="ECO:0000259" key="4">
    <source>
        <dbReference type="Pfam" id="PF00437"/>
    </source>
</evidence>
<reference evidence="6 7" key="1">
    <citation type="journal article" date="2016" name="Nat. Commun.">
        <title>Thousands of microbial genomes shed light on interconnected biogeochemical processes in an aquifer system.</title>
        <authorList>
            <person name="Anantharaman K."/>
            <person name="Brown C.T."/>
            <person name="Hug L.A."/>
            <person name="Sharon I."/>
            <person name="Castelle C.J."/>
            <person name="Probst A.J."/>
            <person name="Thomas B.C."/>
            <person name="Singh A."/>
            <person name="Wilkins M.J."/>
            <person name="Karaoz U."/>
            <person name="Brodie E.L."/>
            <person name="Williams K.H."/>
            <person name="Hubbard S.S."/>
            <person name="Banfield J.F."/>
        </authorList>
    </citation>
    <scope>NUCLEOTIDE SEQUENCE [LARGE SCALE GENOMIC DNA]</scope>
</reference>
<protein>
    <recommendedName>
        <fullName evidence="8">Bacterial type II secretion system protein E domain-containing protein</fullName>
    </recommendedName>
</protein>
<dbReference type="GO" id="GO:0005524">
    <property type="term" value="F:ATP binding"/>
    <property type="evidence" value="ECO:0007669"/>
    <property type="project" value="UniProtKB-KW"/>
</dbReference>
<dbReference type="InterPro" id="IPR001482">
    <property type="entry name" value="T2SS/T4SS_dom"/>
</dbReference>
<name>A0A1F6FI37_9BACT</name>
<dbReference type="Pfam" id="PF00437">
    <property type="entry name" value="T2SSE"/>
    <property type="match status" value="1"/>
</dbReference>
<feature type="domain" description="Type II secretion system protein GspE N-terminal" evidence="5">
    <location>
        <begin position="61"/>
        <end position="147"/>
    </location>
</feature>
<dbReference type="PANTHER" id="PTHR30258">
    <property type="entry name" value="TYPE II SECRETION SYSTEM PROTEIN GSPE-RELATED"/>
    <property type="match status" value="1"/>
</dbReference>
<dbReference type="AlphaFoldDB" id="A0A1F6FI37"/>
<feature type="domain" description="Bacterial type II secretion system protein E" evidence="4">
    <location>
        <begin position="185"/>
        <end position="578"/>
    </location>
</feature>
<dbReference type="InterPro" id="IPR007831">
    <property type="entry name" value="T2SS_GspE_N"/>
</dbReference>
<dbReference type="PANTHER" id="PTHR30258:SF3">
    <property type="entry name" value="SLL1921 PROTEIN"/>
    <property type="match status" value="1"/>
</dbReference>
<organism evidence="6 7">
    <name type="scientific">Candidatus Kaiserbacteria bacterium RIFOXYB1_FULL_46_14</name>
    <dbReference type="NCBI Taxonomy" id="1798531"/>
    <lineage>
        <taxon>Bacteria</taxon>
        <taxon>Candidatus Kaiseribacteriota</taxon>
    </lineage>
</organism>
<dbReference type="Gene3D" id="3.30.300.160">
    <property type="entry name" value="Type II secretion system, protein E, N-terminal domain"/>
    <property type="match status" value="1"/>
</dbReference>
<proteinExistence type="inferred from homology"/>
<dbReference type="Gene3D" id="3.30.450.90">
    <property type="match status" value="1"/>
</dbReference>
<evidence type="ECO:0008006" key="8">
    <source>
        <dbReference type="Google" id="ProtNLM"/>
    </source>
</evidence>
<dbReference type="GO" id="GO:0005886">
    <property type="term" value="C:plasma membrane"/>
    <property type="evidence" value="ECO:0007669"/>
    <property type="project" value="TreeGrafter"/>
</dbReference>
<gene>
    <name evidence="6" type="ORF">A2392_02015</name>
</gene>
<dbReference type="Pfam" id="PF05157">
    <property type="entry name" value="MshEN"/>
    <property type="match status" value="1"/>
</dbReference>
<comment type="caution">
    <text evidence="6">The sequence shown here is derived from an EMBL/GenBank/DDBJ whole genome shotgun (WGS) entry which is preliminary data.</text>
</comment>
<dbReference type="EMBL" id="MFMS01000006">
    <property type="protein sequence ID" value="OGG85532.1"/>
    <property type="molecule type" value="Genomic_DNA"/>
</dbReference>
<dbReference type="SUPFAM" id="SSF160246">
    <property type="entry name" value="EspE N-terminal domain-like"/>
    <property type="match status" value="1"/>
</dbReference>
<dbReference type="Gene3D" id="3.40.50.300">
    <property type="entry name" value="P-loop containing nucleotide triphosphate hydrolases"/>
    <property type="match status" value="1"/>
</dbReference>
<keyword evidence="2" id="KW-0547">Nucleotide-binding</keyword>
<dbReference type="STRING" id="1798531.A2392_02015"/>
<evidence type="ECO:0000256" key="1">
    <source>
        <dbReference type="ARBA" id="ARBA00006611"/>
    </source>
</evidence>
<accession>A0A1F6FI37</accession>
<evidence type="ECO:0000259" key="5">
    <source>
        <dbReference type="Pfam" id="PF05157"/>
    </source>
</evidence>
<evidence type="ECO:0000313" key="6">
    <source>
        <dbReference type="EMBL" id="OGG85532.1"/>
    </source>
</evidence>
<dbReference type="GO" id="GO:0016887">
    <property type="term" value="F:ATP hydrolysis activity"/>
    <property type="evidence" value="ECO:0007669"/>
    <property type="project" value="TreeGrafter"/>
</dbReference>
<keyword evidence="3" id="KW-0067">ATP-binding</keyword>